<protein>
    <recommendedName>
        <fullName evidence="3">Transposase DDE domain-containing protein</fullName>
    </recommendedName>
</protein>
<proteinExistence type="predicted"/>
<evidence type="ECO:0000313" key="1">
    <source>
        <dbReference type="EMBL" id="SHF00758.1"/>
    </source>
</evidence>
<name>A0A1M4Y4X5_9ACTN</name>
<organism evidence="1 2">
    <name type="scientific">Ferrithrix thermotolerans DSM 19514</name>
    <dbReference type="NCBI Taxonomy" id="1121881"/>
    <lineage>
        <taxon>Bacteria</taxon>
        <taxon>Bacillati</taxon>
        <taxon>Actinomycetota</taxon>
        <taxon>Acidimicrobiia</taxon>
        <taxon>Acidimicrobiales</taxon>
        <taxon>Acidimicrobiaceae</taxon>
        <taxon>Ferrithrix</taxon>
    </lineage>
</organism>
<dbReference type="NCBIfam" id="NF033559">
    <property type="entry name" value="transpos_IS1634"/>
    <property type="match status" value="1"/>
</dbReference>
<dbReference type="AlphaFoldDB" id="A0A1M4Y4X5"/>
<gene>
    <name evidence="1" type="ORF">SAMN02745225_02240</name>
</gene>
<feature type="non-terminal residue" evidence="1">
    <location>
        <position position="261"/>
    </location>
</feature>
<dbReference type="PANTHER" id="PTHR34614">
    <property type="match status" value="1"/>
</dbReference>
<dbReference type="STRING" id="1121881.SAMN02745225_02240"/>
<evidence type="ECO:0008006" key="3">
    <source>
        <dbReference type="Google" id="ProtNLM"/>
    </source>
</evidence>
<sequence>MLDEAMLVHRWVPIFPLAVLNRVVAPTSKLGFAQWAERTVVDRLCTVKAKALDHRRFWDAMDQLTPKQMKEIEERVTGVIIESFGVDLLGLVLDMTNFATYIDSANTKAPIAQRGHAKQKRVDLRLIGLGLIVSTDGGIPLLCHAYPGNPSDVSQFPIMVKDLLVGFGKVAGNSHDLTMVYDAGQDSLSNQSLIHESQMHFVGSLPPTQHKDLLAIPRSDYISVDEERFLGITAYESRTTALGGEYRVILTHSETFFDKQR</sequence>
<accession>A0A1M4Y4X5</accession>
<dbReference type="EMBL" id="FQUL01000054">
    <property type="protein sequence ID" value="SHF00758.1"/>
    <property type="molecule type" value="Genomic_DNA"/>
</dbReference>
<dbReference type="PANTHER" id="PTHR34614:SF2">
    <property type="entry name" value="TRANSPOSASE IS4-LIKE DOMAIN-CONTAINING PROTEIN"/>
    <property type="match status" value="1"/>
</dbReference>
<reference evidence="2" key="1">
    <citation type="submission" date="2016-11" db="EMBL/GenBank/DDBJ databases">
        <authorList>
            <person name="Varghese N."/>
            <person name="Submissions S."/>
        </authorList>
    </citation>
    <scope>NUCLEOTIDE SEQUENCE [LARGE SCALE GENOMIC DNA]</scope>
    <source>
        <strain evidence="2">DSM 19514</strain>
    </source>
</reference>
<evidence type="ECO:0000313" key="2">
    <source>
        <dbReference type="Proteomes" id="UP000184295"/>
    </source>
</evidence>
<keyword evidence="2" id="KW-1185">Reference proteome</keyword>
<dbReference type="InterPro" id="IPR047654">
    <property type="entry name" value="IS1634_transpos"/>
</dbReference>
<dbReference type="Proteomes" id="UP000184295">
    <property type="component" value="Unassembled WGS sequence"/>
</dbReference>